<dbReference type="Proteomes" id="UP001310386">
    <property type="component" value="Unassembled WGS sequence"/>
</dbReference>
<dbReference type="NCBIfam" id="TIGR00369">
    <property type="entry name" value="unchar_dom_1"/>
    <property type="match status" value="1"/>
</dbReference>
<dbReference type="InterPro" id="IPR006683">
    <property type="entry name" value="Thioestr_dom"/>
</dbReference>
<dbReference type="CDD" id="cd03443">
    <property type="entry name" value="PaaI_thioesterase"/>
    <property type="match status" value="1"/>
</dbReference>
<name>A0ABU5ZGK6_9BACL</name>
<dbReference type="EC" id="3.1.2.-" evidence="3"/>
<proteinExistence type="predicted"/>
<dbReference type="RefSeq" id="WP_371753753.1">
    <property type="nucleotide sequence ID" value="NZ_JAYJLD010000009.1"/>
</dbReference>
<dbReference type="InterPro" id="IPR029069">
    <property type="entry name" value="HotDog_dom_sf"/>
</dbReference>
<dbReference type="GO" id="GO:0016787">
    <property type="term" value="F:hydrolase activity"/>
    <property type="evidence" value="ECO:0007669"/>
    <property type="project" value="UniProtKB-KW"/>
</dbReference>
<dbReference type="PANTHER" id="PTHR43240">
    <property type="entry name" value="1,4-DIHYDROXY-2-NAPHTHOYL-COA THIOESTERASE 1"/>
    <property type="match status" value="1"/>
</dbReference>
<protein>
    <submittedName>
        <fullName evidence="3">PaaI family thioesterase</fullName>
        <ecNumber evidence="3">3.1.2.-</ecNumber>
    </submittedName>
</protein>
<dbReference type="Gene3D" id="3.10.129.10">
    <property type="entry name" value="Hotdog Thioesterase"/>
    <property type="match status" value="1"/>
</dbReference>
<evidence type="ECO:0000313" key="3">
    <source>
        <dbReference type="EMBL" id="MEB3101634.1"/>
    </source>
</evidence>
<dbReference type="Pfam" id="PF03061">
    <property type="entry name" value="4HBT"/>
    <property type="match status" value="1"/>
</dbReference>
<comment type="caution">
    <text evidence="3">The sequence shown here is derived from an EMBL/GenBank/DDBJ whole genome shotgun (WGS) entry which is preliminary data.</text>
</comment>
<evidence type="ECO:0000256" key="1">
    <source>
        <dbReference type="ARBA" id="ARBA00022801"/>
    </source>
</evidence>
<reference evidence="3" key="1">
    <citation type="submission" date="2023-12" db="EMBL/GenBank/DDBJ databases">
        <title>Fervidustalea candida gen. nov., sp. nov., a novel member of the family Paenibacillaceae isolated from a geothermal area.</title>
        <authorList>
            <person name="Li W.-J."/>
            <person name="Jiao J.-Y."/>
            <person name="Chen Y."/>
        </authorList>
    </citation>
    <scope>NUCLEOTIDE SEQUENCE</scope>
    <source>
        <strain evidence="3">SYSU GA230002</strain>
    </source>
</reference>
<feature type="domain" description="Thioesterase" evidence="2">
    <location>
        <begin position="53"/>
        <end position="127"/>
    </location>
</feature>
<dbReference type="EMBL" id="JAYJLD010000009">
    <property type="protein sequence ID" value="MEB3101634.1"/>
    <property type="molecule type" value="Genomic_DNA"/>
</dbReference>
<dbReference type="PANTHER" id="PTHR43240:SF1">
    <property type="entry name" value="BLR5584 PROTEIN"/>
    <property type="match status" value="1"/>
</dbReference>
<accession>A0ABU5ZGK6</accession>
<sequence length="137" mass="15179">MKEVLDLEKYKKSMEEAAKDTFWDHLGLELVKADGQKVVIALDVKKHHLNPIGILHGGVSATMLDTVMGITVSMARHGEKVVTTTLNVHYLSPFKEGKVYAEGEIVHQSRKTLTAESRLTDENGNLCVFATGSFRII</sequence>
<gene>
    <name evidence="3" type="ORF">VF724_08155</name>
</gene>
<dbReference type="InterPro" id="IPR003736">
    <property type="entry name" value="PAAI_dom"/>
</dbReference>
<dbReference type="SUPFAM" id="SSF54637">
    <property type="entry name" value="Thioesterase/thiol ester dehydrase-isomerase"/>
    <property type="match status" value="1"/>
</dbReference>
<keyword evidence="4" id="KW-1185">Reference proteome</keyword>
<keyword evidence="1 3" id="KW-0378">Hydrolase</keyword>
<organism evidence="3 4">
    <name type="scientific">Ferviditalea candida</name>
    <dbReference type="NCBI Taxonomy" id="3108399"/>
    <lineage>
        <taxon>Bacteria</taxon>
        <taxon>Bacillati</taxon>
        <taxon>Bacillota</taxon>
        <taxon>Bacilli</taxon>
        <taxon>Bacillales</taxon>
        <taxon>Paenibacillaceae</taxon>
        <taxon>Ferviditalea</taxon>
    </lineage>
</organism>
<evidence type="ECO:0000259" key="2">
    <source>
        <dbReference type="Pfam" id="PF03061"/>
    </source>
</evidence>
<evidence type="ECO:0000313" key="4">
    <source>
        <dbReference type="Proteomes" id="UP001310386"/>
    </source>
</evidence>